<organism evidence="1 2">
    <name type="scientific">Symbiodinium pilosum</name>
    <name type="common">Dinoflagellate</name>
    <dbReference type="NCBI Taxonomy" id="2952"/>
    <lineage>
        <taxon>Eukaryota</taxon>
        <taxon>Sar</taxon>
        <taxon>Alveolata</taxon>
        <taxon>Dinophyceae</taxon>
        <taxon>Suessiales</taxon>
        <taxon>Symbiodiniaceae</taxon>
        <taxon>Symbiodinium</taxon>
    </lineage>
</organism>
<dbReference type="Proteomes" id="UP000649617">
    <property type="component" value="Unassembled WGS sequence"/>
</dbReference>
<sequence>MKAWKCVIQGDGVGVKYRKSMDMNDLAEGKCCSDERFFAKVQTMPNDSTSQVWLVREDGHYLPALHPTTQQWLFEEVTWVCGKDPVTYCKTPNMDDADALIGQVEPGFPIYALPVPSTPGWLQEAGSKMYLPMHCSTTGAPLFTSSSAPATVPKQMGMSKLISLRFGWLKDPLEEPPKAAGVPKEAVWVHETYSGPMTIAAGCVGCSMCCGVPGCIICYLGVDERDVWKSPDGKTWNWDGTLVAG</sequence>
<dbReference type="OrthoDB" id="10486117at2759"/>
<comment type="caution">
    <text evidence="1">The sequence shown here is derived from an EMBL/GenBank/DDBJ whole genome shotgun (WGS) entry which is preliminary data.</text>
</comment>
<dbReference type="EMBL" id="CAJNIZ010013082">
    <property type="protein sequence ID" value="CAE7342975.1"/>
    <property type="molecule type" value="Genomic_DNA"/>
</dbReference>
<accession>A0A812P2Y6</accession>
<evidence type="ECO:0000313" key="1">
    <source>
        <dbReference type="EMBL" id="CAE7342975.1"/>
    </source>
</evidence>
<reference evidence="1" key="1">
    <citation type="submission" date="2021-02" db="EMBL/GenBank/DDBJ databases">
        <authorList>
            <person name="Dougan E. K."/>
            <person name="Rhodes N."/>
            <person name="Thang M."/>
            <person name="Chan C."/>
        </authorList>
    </citation>
    <scope>NUCLEOTIDE SEQUENCE</scope>
</reference>
<dbReference type="AlphaFoldDB" id="A0A812P2Y6"/>
<keyword evidence="2" id="KW-1185">Reference proteome</keyword>
<protein>
    <submittedName>
        <fullName evidence="1">Uncharacterized protein</fullName>
    </submittedName>
</protein>
<evidence type="ECO:0000313" key="2">
    <source>
        <dbReference type="Proteomes" id="UP000649617"/>
    </source>
</evidence>
<proteinExistence type="predicted"/>
<name>A0A812P2Y6_SYMPI</name>
<gene>
    <name evidence="1" type="ORF">SPIL2461_LOCUS8109</name>
</gene>